<feature type="signal peptide" evidence="1">
    <location>
        <begin position="1"/>
        <end position="27"/>
    </location>
</feature>
<dbReference type="EMBL" id="LT603711">
    <property type="protein sequence ID" value="SCA95883.1"/>
    <property type="molecule type" value="Genomic_DNA"/>
</dbReference>
<keyword evidence="3" id="KW-0456">Lyase</keyword>
<protein>
    <submittedName>
        <fullName evidence="3">Pectate lyase superfamily protein</fullName>
    </submittedName>
</protein>
<dbReference type="InterPro" id="IPR039448">
    <property type="entry name" value="Beta_helix"/>
</dbReference>
<dbReference type="GO" id="GO:0016829">
    <property type="term" value="F:lyase activity"/>
    <property type="evidence" value="ECO:0007669"/>
    <property type="project" value="UniProtKB-KW"/>
</dbReference>
<dbReference type="Gene3D" id="2.160.20.10">
    <property type="entry name" value="Single-stranded right-handed beta-helix, Pectin lyase-like"/>
    <property type="match status" value="1"/>
</dbReference>
<dbReference type="SMART" id="SM00710">
    <property type="entry name" value="PbH1"/>
    <property type="match status" value="5"/>
</dbReference>
<dbReference type="InterPro" id="IPR022441">
    <property type="entry name" value="Para_beta_helix_rpt-2"/>
</dbReference>
<dbReference type="Pfam" id="PF13229">
    <property type="entry name" value="Beta_helix"/>
    <property type="match status" value="1"/>
</dbReference>
<organism evidence="3">
    <name type="scientific">Klebsiella pneumoniae</name>
    <dbReference type="NCBI Taxonomy" id="573"/>
    <lineage>
        <taxon>Bacteria</taxon>
        <taxon>Pseudomonadati</taxon>
        <taxon>Pseudomonadota</taxon>
        <taxon>Gammaproteobacteria</taxon>
        <taxon>Enterobacterales</taxon>
        <taxon>Enterobacteriaceae</taxon>
        <taxon>Klebsiella/Raoultella group</taxon>
        <taxon>Klebsiella</taxon>
        <taxon>Klebsiella pneumoniae complex</taxon>
    </lineage>
</organism>
<evidence type="ECO:0000313" key="3">
    <source>
        <dbReference type="EMBL" id="SCA95883.1"/>
    </source>
</evidence>
<dbReference type="InterPro" id="IPR011050">
    <property type="entry name" value="Pectin_lyase_fold/virulence"/>
</dbReference>
<reference evidence="3" key="2">
    <citation type="submission" date="2016-08" db="EMBL/GenBank/DDBJ databases">
        <title>Klebsiella loci capsule.</title>
        <authorList>
            <person name="Holt K.E."/>
            <person name="Thomson N.R."/>
        </authorList>
    </citation>
    <scope>NUCLEOTIDE SEQUENCE</scope>
    <source>
        <strain evidence="3">KSB1_88</strain>
    </source>
</reference>
<name>A0A1C3T0D5_KLEPN</name>
<keyword evidence="1" id="KW-0732">Signal</keyword>
<dbReference type="InterPro" id="IPR012334">
    <property type="entry name" value="Pectin_lyas_fold"/>
</dbReference>
<dbReference type="AlphaFoldDB" id="A0A1C3T0D5"/>
<feature type="domain" description="Right handed beta helix" evidence="2">
    <location>
        <begin position="145"/>
        <end position="297"/>
    </location>
</feature>
<dbReference type="InterPro" id="IPR006626">
    <property type="entry name" value="PbH1"/>
</dbReference>
<dbReference type="NCBIfam" id="TIGR03804">
    <property type="entry name" value="para_beta_helix"/>
    <property type="match status" value="1"/>
</dbReference>
<accession>A0A1C3T0D5</accession>
<reference evidence="3" key="1">
    <citation type="submission" date="2016-07" db="EMBL/GenBank/DDBJ databases">
        <authorList>
            <person name="Informatics P."/>
        </authorList>
    </citation>
    <scope>NUCLEOTIDE SEQUENCE</scope>
    <source>
        <strain evidence="3">KSB1_88</strain>
    </source>
</reference>
<dbReference type="SUPFAM" id="SSF51126">
    <property type="entry name" value="Pectin lyase-like"/>
    <property type="match status" value="1"/>
</dbReference>
<sequence length="393" mass="43217">MLNINRRSFIHKLMPCFLLFTSNSVLSKNIVRITEKKITPEEFGATGNGVTDDTTAIINCLQYAKNNAVFKIELRRQYLISKTIFIPDFIYFLGVEDDAGFLFKGKPKNQFNMIRIDSKNVKFENLKILFDAGVDGSVSDIAIIGIFFSPSSSGGVIINSIIDGGIGGRTGNSHCIRLMGRGHLVSSCKILNGGMCVTLRGEYINVQDNYITNHYLESGDKPWTPRSSYWDGITVEGASYCKITGNTVFSCGQSGIYIGGNGFSSHDILLEDNTVYDNWNKGIDLGVTGDISRGNNVSRISVINNTVYDNRDPQIWLRQVSSSLVANNKVSITESYIKKYGKFQGEIVGVSLGHSAKSVLNTIENNVVNIHPVTGVGISTYSNNNIVRNNVVD</sequence>
<feature type="chain" id="PRO_5008681582" evidence="1">
    <location>
        <begin position="28"/>
        <end position="393"/>
    </location>
</feature>
<evidence type="ECO:0000256" key="1">
    <source>
        <dbReference type="SAM" id="SignalP"/>
    </source>
</evidence>
<proteinExistence type="predicted"/>
<gene>
    <name evidence="3" type="primary">KL135_00011</name>
</gene>
<evidence type="ECO:0000259" key="2">
    <source>
        <dbReference type="Pfam" id="PF13229"/>
    </source>
</evidence>